<dbReference type="OrthoDB" id="7539170at2759"/>
<keyword evidence="3" id="KW-1185">Reference proteome</keyword>
<proteinExistence type="predicted"/>
<evidence type="ECO:0000256" key="1">
    <source>
        <dbReference type="SAM" id="Phobius"/>
    </source>
</evidence>
<reference evidence="2 3" key="1">
    <citation type="journal article" date="2019" name="Commun. Biol.">
        <title>The bagworm genome reveals a unique fibroin gene that provides high tensile strength.</title>
        <authorList>
            <person name="Kono N."/>
            <person name="Nakamura H."/>
            <person name="Ohtoshi R."/>
            <person name="Tomita M."/>
            <person name="Numata K."/>
            <person name="Arakawa K."/>
        </authorList>
    </citation>
    <scope>NUCLEOTIDE SEQUENCE [LARGE SCALE GENOMIC DNA]</scope>
</reference>
<evidence type="ECO:0008006" key="4">
    <source>
        <dbReference type="Google" id="ProtNLM"/>
    </source>
</evidence>
<organism evidence="2 3">
    <name type="scientific">Eumeta variegata</name>
    <name type="common">Bagworm moth</name>
    <name type="synonym">Eumeta japonica</name>
    <dbReference type="NCBI Taxonomy" id="151549"/>
    <lineage>
        <taxon>Eukaryota</taxon>
        <taxon>Metazoa</taxon>
        <taxon>Ecdysozoa</taxon>
        <taxon>Arthropoda</taxon>
        <taxon>Hexapoda</taxon>
        <taxon>Insecta</taxon>
        <taxon>Pterygota</taxon>
        <taxon>Neoptera</taxon>
        <taxon>Endopterygota</taxon>
        <taxon>Lepidoptera</taxon>
        <taxon>Glossata</taxon>
        <taxon>Ditrysia</taxon>
        <taxon>Tineoidea</taxon>
        <taxon>Psychidae</taxon>
        <taxon>Oiketicinae</taxon>
        <taxon>Eumeta</taxon>
    </lineage>
</organism>
<name>A0A4C1T6R4_EUMVA</name>
<dbReference type="AlphaFoldDB" id="A0A4C1T6R4"/>
<feature type="transmembrane region" description="Helical" evidence="1">
    <location>
        <begin position="244"/>
        <end position="262"/>
    </location>
</feature>
<dbReference type="EMBL" id="BGZK01000038">
    <property type="protein sequence ID" value="GBP09885.1"/>
    <property type="molecule type" value="Genomic_DNA"/>
</dbReference>
<keyword evidence="1" id="KW-1133">Transmembrane helix</keyword>
<protein>
    <recommendedName>
        <fullName evidence="4">Odorant receptor</fullName>
    </recommendedName>
</protein>
<sequence length="353" mass="40666">MEQLTVVLETTVAVESEDNITQKERSRSQADRLKCSSSKTSIDCFICWREVKKHAAPPLPPLSSTLPNVKRGLQPPKVDHVVHSRAVDKLHATSMTNRHFPRKELEIPDIPLHVVRVYGLVHMERGVVHADHVQHAGEGHREQQRDTHTSAGAVQIQEYCKFRQCCKLHSNERKCLQCMLEQHSGFMFESLILEHTLAGNLVAQVVNEHIFDKLARAMKSEYLDVSNPRRQEIVKWWLKRSNKFLKILASLGTTTVLLWYIIPTMDGIKYNLTNNVRLPIDYRTPTRYPIAYLIVVFGFHCTSYFVILNDCLMQVHLIHTLCQFAVLSDCFEYMIVEAKEDAAHKGDDRRVLF</sequence>
<dbReference type="Proteomes" id="UP000299102">
    <property type="component" value="Unassembled WGS sequence"/>
</dbReference>
<accession>A0A4C1T6R4</accession>
<keyword evidence="1" id="KW-0812">Transmembrane</keyword>
<evidence type="ECO:0000313" key="3">
    <source>
        <dbReference type="Proteomes" id="UP000299102"/>
    </source>
</evidence>
<keyword evidence="1" id="KW-0472">Membrane</keyword>
<evidence type="ECO:0000313" key="2">
    <source>
        <dbReference type="EMBL" id="GBP09885.1"/>
    </source>
</evidence>
<comment type="caution">
    <text evidence="2">The sequence shown here is derived from an EMBL/GenBank/DDBJ whole genome shotgun (WGS) entry which is preliminary data.</text>
</comment>
<gene>
    <name evidence="2" type="ORF">EVAR_92436_1</name>
</gene>
<feature type="transmembrane region" description="Helical" evidence="1">
    <location>
        <begin position="290"/>
        <end position="308"/>
    </location>
</feature>